<dbReference type="EMBL" id="MK072051">
    <property type="protein sequence ID" value="AYV77597.1"/>
    <property type="molecule type" value="Genomic_DNA"/>
</dbReference>
<evidence type="ECO:0000313" key="2">
    <source>
        <dbReference type="EMBL" id="AYV77597.1"/>
    </source>
</evidence>
<proteinExistence type="predicted"/>
<accession>A0A3G4ZRS3</accession>
<reference evidence="2" key="1">
    <citation type="submission" date="2018-10" db="EMBL/GenBank/DDBJ databases">
        <title>Hidden diversity of soil giant viruses.</title>
        <authorList>
            <person name="Schulz F."/>
            <person name="Alteio L."/>
            <person name="Goudeau D."/>
            <person name="Ryan E.M."/>
            <person name="Malmstrom R.R."/>
            <person name="Blanchard J."/>
            <person name="Woyke T."/>
        </authorList>
    </citation>
    <scope>NUCLEOTIDE SEQUENCE</scope>
    <source>
        <strain evidence="2">DSV1</strain>
    </source>
</reference>
<protein>
    <submittedName>
        <fullName evidence="2">Uncharacterized protein</fullName>
    </submittedName>
</protein>
<name>A0A3G4ZRS3_9VIRU</name>
<gene>
    <name evidence="2" type="ORF">Dasosvirus10_8</name>
</gene>
<sequence length="98" mass="12087">MLRSVPHLDHLDSDHLDSDRLDPDNLDRHQLDANYLEDDNILRYSNRNNRYYESFFDHLFEQFDLVCRFVQKSRSAVNQYQDWYRNQLQLLTKRMLVH</sequence>
<feature type="region of interest" description="Disordered" evidence="1">
    <location>
        <begin position="1"/>
        <end position="23"/>
    </location>
</feature>
<evidence type="ECO:0000256" key="1">
    <source>
        <dbReference type="SAM" id="MobiDB-lite"/>
    </source>
</evidence>
<organism evidence="2">
    <name type="scientific">Dasosvirus sp</name>
    <dbReference type="NCBI Taxonomy" id="2487764"/>
    <lineage>
        <taxon>Viruses</taxon>
        <taxon>Varidnaviria</taxon>
        <taxon>Bamfordvirae</taxon>
        <taxon>Nucleocytoviricota</taxon>
        <taxon>Megaviricetes</taxon>
        <taxon>Imitervirales</taxon>
        <taxon>Mimiviridae</taxon>
        <taxon>Klosneuvirinae</taxon>
    </lineage>
</organism>